<evidence type="ECO:0000256" key="6">
    <source>
        <dbReference type="RuleBase" id="RU363032"/>
    </source>
</evidence>
<dbReference type="GO" id="GO:0005886">
    <property type="term" value="C:plasma membrane"/>
    <property type="evidence" value="ECO:0007669"/>
    <property type="project" value="UniProtKB-SubCell"/>
</dbReference>
<evidence type="ECO:0000256" key="5">
    <source>
        <dbReference type="ARBA" id="ARBA00023136"/>
    </source>
</evidence>
<accession>A0A853BWK9</accession>
<name>A0A853BWK9_9ACTN</name>
<keyword evidence="2 6" id="KW-0813">Transport</keyword>
<dbReference type="AlphaFoldDB" id="A0A853BWK9"/>
<comment type="similarity">
    <text evidence="6">Belongs to the binding-protein-dependent transport system permease family.</text>
</comment>
<dbReference type="InterPro" id="IPR000515">
    <property type="entry name" value="MetI-like"/>
</dbReference>
<evidence type="ECO:0000256" key="3">
    <source>
        <dbReference type="ARBA" id="ARBA00022692"/>
    </source>
</evidence>
<reference evidence="8 9" key="1">
    <citation type="submission" date="2020-07" db="EMBL/GenBank/DDBJ databases">
        <title>Sequencing the genomes of 1000 actinobacteria strains.</title>
        <authorList>
            <person name="Klenk H.-P."/>
        </authorList>
    </citation>
    <scope>NUCLEOTIDE SEQUENCE [LARGE SCALE GENOMIC DNA]</scope>
    <source>
        <strain evidence="8 9">DSM 103833</strain>
    </source>
</reference>
<dbReference type="PANTHER" id="PTHR30177">
    <property type="entry name" value="GLYCINE BETAINE/L-PROLINE TRANSPORT SYSTEM PERMEASE PROTEIN PROW"/>
    <property type="match status" value="1"/>
</dbReference>
<dbReference type="RefSeq" id="WP_179666119.1">
    <property type="nucleotide sequence ID" value="NZ_JACCFP010000001.1"/>
</dbReference>
<feature type="transmembrane region" description="Helical" evidence="6">
    <location>
        <begin position="151"/>
        <end position="178"/>
    </location>
</feature>
<evidence type="ECO:0000313" key="9">
    <source>
        <dbReference type="Proteomes" id="UP000530424"/>
    </source>
</evidence>
<sequence>MDVFGDAWTYLTDGASWTGNGGMLELLVQQLLLSITALVLAVVVALPIAFWLGHIGKGGFLAVSISNIGRAVPTLALLAILVRAEWPGTAHLGPYGRAGLATLIALALFALPPLITQTYVAVREVPADTKEAAVGLGMTGWQLFLRVELPLALPLVLSGVRLAIVQVWATATIAALVAGPGLGNVITAGFANQRYGQGIAGAIVVAAVALALEVAAALAVRAITRERAADPGSTPRNSAAPHPAG</sequence>
<dbReference type="InterPro" id="IPR035906">
    <property type="entry name" value="MetI-like_sf"/>
</dbReference>
<keyword evidence="3 6" id="KW-0812">Transmembrane</keyword>
<dbReference type="InterPro" id="IPR051204">
    <property type="entry name" value="ABC_transp_perm/SBD"/>
</dbReference>
<evidence type="ECO:0000313" key="8">
    <source>
        <dbReference type="EMBL" id="NYI99474.1"/>
    </source>
</evidence>
<feature type="transmembrane region" description="Helical" evidence="6">
    <location>
        <begin position="59"/>
        <end position="82"/>
    </location>
</feature>
<comment type="subcellular location">
    <subcellularLocation>
        <location evidence="6">Cell membrane</location>
        <topology evidence="6">Multi-pass membrane protein</topology>
    </subcellularLocation>
    <subcellularLocation>
        <location evidence="1">Membrane</location>
        <topology evidence="1">Multi-pass membrane protein</topology>
    </subcellularLocation>
</comment>
<dbReference type="Proteomes" id="UP000530424">
    <property type="component" value="Unassembled WGS sequence"/>
</dbReference>
<feature type="transmembrane region" description="Helical" evidence="6">
    <location>
        <begin position="31"/>
        <end position="52"/>
    </location>
</feature>
<comment type="caution">
    <text evidence="8">The sequence shown here is derived from an EMBL/GenBank/DDBJ whole genome shotgun (WGS) entry which is preliminary data.</text>
</comment>
<dbReference type="PANTHER" id="PTHR30177:SF33">
    <property type="entry name" value="POSSIBLE OSMOPROTECTANT (GLYCINE BETAINE_CARNITINE_CHOLINE_L-PROLINE) TRANSPORT INTEGRAL MEMBRANE PROTEIN ABC TRANSPORTER PROZ"/>
    <property type="match status" value="1"/>
</dbReference>
<keyword evidence="9" id="KW-1185">Reference proteome</keyword>
<feature type="transmembrane region" description="Helical" evidence="6">
    <location>
        <begin position="94"/>
        <end position="115"/>
    </location>
</feature>
<dbReference type="GO" id="GO:0055085">
    <property type="term" value="P:transmembrane transport"/>
    <property type="evidence" value="ECO:0007669"/>
    <property type="project" value="InterPro"/>
</dbReference>
<keyword evidence="5 6" id="KW-0472">Membrane</keyword>
<organism evidence="8 9">
    <name type="scientific">Nocardioides thalensis</name>
    <dbReference type="NCBI Taxonomy" id="1914755"/>
    <lineage>
        <taxon>Bacteria</taxon>
        <taxon>Bacillati</taxon>
        <taxon>Actinomycetota</taxon>
        <taxon>Actinomycetes</taxon>
        <taxon>Propionibacteriales</taxon>
        <taxon>Nocardioidaceae</taxon>
        <taxon>Nocardioides</taxon>
    </lineage>
</organism>
<dbReference type="Pfam" id="PF00528">
    <property type="entry name" value="BPD_transp_1"/>
    <property type="match status" value="1"/>
</dbReference>
<dbReference type="CDD" id="cd06261">
    <property type="entry name" value="TM_PBP2"/>
    <property type="match status" value="1"/>
</dbReference>
<dbReference type="PROSITE" id="PS50928">
    <property type="entry name" value="ABC_TM1"/>
    <property type="match status" value="1"/>
</dbReference>
<feature type="transmembrane region" description="Helical" evidence="6">
    <location>
        <begin position="198"/>
        <end position="220"/>
    </location>
</feature>
<evidence type="ECO:0000256" key="4">
    <source>
        <dbReference type="ARBA" id="ARBA00022989"/>
    </source>
</evidence>
<gene>
    <name evidence="8" type="ORF">HNR19_000173</name>
</gene>
<protein>
    <submittedName>
        <fullName evidence="8">Osmoprotectant transport system permease protein</fullName>
    </submittedName>
</protein>
<dbReference type="EMBL" id="JACCFP010000001">
    <property type="protein sequence ID" value="NYI99474.1"/>
    <property type="molecule type" value="Genomic_DNA"/>
</dbReference>
<dbReference type="SUPFAM" id="SSF161098">
    <property type="entry name" value="MetI-like"/>
    <property type="match status" value="1"/>
</dbReference>
<dbReference type="GO" id="GO:0031460">
    <property type="term" value="P:glycine betaine transport"/>
    <property type="evidence" value="ECO:0007669"/>
    <property type="project" value="TreeGrafter"/>
</dbReference>
<evidence type="ECO:0000259" key="7">
    <source>
        <dbReference type="PROSITE" id="PS50928"/>
    </source>
</evidence>
<feature type="domain" description="ABC transmembrane type-1" evidence="7">
    <location>
        <begin position="27"/>
        <end position="216"/>
    </location>
</feature>
<keyword evidence="4 6" id="KW-1133">Transmembrane helix</keyword>
<proteinExistence type="inferred from homology"/>
<evidence type="ECO:0000256" key="1">
    <source>
        <dbReference type="ARBA" id="ARBA00004141"/>
    </source>
</evidence>
<dbReference type="Gene3D" id="1.10.3720.10">
    <property type="entry name" value="MetI-like"/>
    <property type="match status" value="1"/>
</dbReference>
<evidence type="ECO:0000256" key="2">
    <source>
        <dbReference type="ARBA" id="ARBA00022448"/>
    </source>
</evidence>